<feature type="domain" description="HTH lysR-type" evidence="5">
    <location>
        <begin position="19"/>
        <end position="78"/>
    </location>
</feature>
<evidence type="ECO:0000256" key="4">
    <source>
        <dbReference type="ARBA" id="ARBA00023163"/>
    </source>
</evidence>
<name>A0A1Q2M1E9_9GAMM</name>
<dbReference type="OrthoDB" id="8587655at2"/>
<protein>
    <submittedName>
        <fullName evidence="6">LysR family transcriptional regulator</fullName>
    </submittedName>
</protein>
<dbReference type="PANTHER" id="PTHR30126">
    <property type="entry name" value="HTH-TYPE TRANSCRIPTIONAL REGULATOR"/>
    <property type="match status" value="1"/>
</dbReference>
<dbReference type="EMBL" id="CP019650">
    <property type="protein sequence ID" value="AQQ66524.1"/>
    <property type="molecule type" value="Genomic_DNA"/>
</dbReference>
<accession>A0A1Q2M1E9</accession>
<dbReference type="RefSeq" id="WP_077399969.1">
    <property type="nucleotide sequence ID" value="NZ_CP019650.1"/>
</dbReference>
<dbReference type="PROSITE" id="PS50931">
    <property type="entry name" value="HTH_LYSR"/>
    <property type="match status" value="1"/>
</dbReference>
<dbReference type="Proteomes" id="UP000188219">
    <property type="component" value="Chromosome"/>
</dbReference>
<keyword evidence="4" id="KW-0804">Transcription</keyword>
<dbReference type="Gene3D" id="1.10.10.10">
    <property type="entry name" value="Winged helix-like DNA-binding domain superfamily/Winged helix DNA-binding domain"/>
    <property type="match status" value="1"/>
</dbReference>
<dbReference type="SUPFAM" id="SSF46785">
    <property type="entry name" value="Winged helix' DNA-binding domain"/>
    <property type="match status" value="1"/>
</dbReference>
<dbReference type="InterPro" id="IPR036390">
    <property type="entry name" value="WH_DNA-bd_sf"/>
</dbReference>
<keyword evidence="2" id="KW-0805">Transcription regulation</keyword>
<dbReference type="PANTHER" id="PTHR30126:SF98">
    <property type="entry name" value="HTH-TYPE TRANSCRIPTIONAL ACTIVATOR BAUR"/>
    <property type="match status" value="1"/>
</dbReference>
<gene>
    <name evidence="6" type="ORF">Mag101_01825</name>
</gene>
<evidence type="ECO:0000259" key="5">
    <source>
        <dbReference type="PROSITE" id="PS50931"/>
    </source>
</evidence>
<keyword evidence="7" id="KW-1185">Reference proteome</keyword>
<evidence type="ECO:0000313" key="7">
    <source>
        <dbReference type="Proteomes" id="UP000188219"/>
    </source>
</evidence>
<reference evidence="6" key="1">
    <citation type="submission" date="2017-02" db="EMBL/GenBank/DDBJ databases">
        <title>Genome of Microbulbifer agarilyticus GP101.</title>
        <authorList>
            <person name="Jung J."/>
            <person name="Bae S.S."/>
            <person name="Baek K."/>
        </authorList>
    </citation>
    <scope>NUCLEOTIDE SEQUENCE [LARGE SCALE GENOMIC DNA]</scope>
    <source>
        <strain evidence="6">GP101</strain>
    </source>
</reference>
<dbReference type="InterPro" id="IPR005119">
    <property type="entry name" value="LysR_subst-bd"/>
</dbReference>
<dbReference type="STRING" id="260552.Mag101_01825"/>
<dbReference type="GO" id="GO:0000976">
    <property type="term" value="F:transcription cis-regulatory region binding"/>
    <property type="evidence" value="ECO:0007669"/>
    <property type="project" value="TreeGrafter"/>
</dbReference>
<keyword evidence="3" id="KW-0238">DNA-binding</keyword>
<dbReference type="CDD" id="cd05466">
    <property type="entry name" value="PBP2_LTTR_substrate"/>
    <property type="match status" value="1"/>
</dbReference>
<dbReference type="GO" id="GO:0003700">
    <property type="term" value="F:DNA-binding transcription factor activity"/>
    <property type="evidence" value="ECO:0007669"/>
    <property type="project" value="InterPro"/>
</dbReference>
<organism evidence="6 7">
    <name type="scientific">Microbulbifer agarilyticus</name>
    <dbReference type="NCBI Taxonomy" id="260552"/>
    <lineage>
        <taxon>Bacteria</taxon>
        <taxon>Pseudomonadati</taxon>
        <taxon>Pseudomonadota</taxon>
        <taxon>Gammaproteobacteria</taxon>
        <taxon>Cellvibrionales</taxon>
        <taxon>Microbulbiferaceae</taxon>
        <taxon>Microbulbifer</taxon>
    </lineage>
</organism>
<dbReference type="Pfam" id="PF03466">
    <property type="entry name" value="LysR_substrate"/>
    <property type="match status" value="1"/>
</dbReference>
<dbReference type="InterPro" id="IPR000847">
    <property type="entry name" value="LysR_HTH_N"/>
</dbReference>
<evidence type="ECO:0000256" key="2">
    <source>
        <dbReference type="ARBA" id="ARBA00023015"/>
    </source>
</evidence>
<dbReference type="AlphaFoldDB" id="A0A1Q2M1E9"/>
<evidence type="ECO:0000313" key="6">
    <source>
        <dbReference type="EMBL" id="AQQ66524.1"/>
    </source>
</evidence>
<dbReference type="Pfam" id="PF00126">
    <property type="entry name" value="HTH_1"/>
    <property type="match status" value="1"/>
</dbReference>
<evidence type="ECO:0000256" key="1">
    <source>
        <dbReference type="ARBA" id="ARBA00009437"/>
    </source>
</evidence>
<dbReference type="Gene3D" id="3.40.190.290">
    <property type="match status" value="1"/>
</dbReference>
<dbReference type="eggNOG" id="COG0583">
    <property type="taxonomic scope" value="Bacteria"/>
</dbReference>
<dbReference type="KEGG" id="maga:Mag101_01825"/>
<dbReference type="InterPro" id="IPR036388">
    <property type="entry name" value="WH-like_DNA-bd_sf"/>
</dbReference>
<dbReference type="SUPFAM" id="SSF53850">
    <property type="entry name" value="Periplasmic binding protein-like II"/>
    <property type="match status" value="1"/>
</dbReference>
<evidence type="ECO:0000256" key="3">
    <source>
        <dbReference type="ARBA" id="ARBA00023125"/>
    </source>
</evidence>
<proteinExistence type="inferred from homology"/>
<comment type="similarity">
    <text evidence="1">Belongs to the LysR transcriptional regulatory family.</text>
</comment>
<sequence length="315" mass="34865">MKSSQKSAKTALSGRLSDMDLRLLRVFREVVQAGGLAPAEVTLNISRSTISVHLSDLETRLGMQLCLRSRGRADFKLTPEGESLYQAILELDGHLATFKSQINAIQSQLTGKLRLILPDDVLSMPQLDLPDTIAQLRERAPQLQLDIQLAAPHELELEILAGRADVGINPLHSRRPGLSYQPLFSHQSLLYCATNHPCAEQTEQEIDEELITQQELAAPDHAVLSGAAHLYRLFPHKSIANHMAARLAMILSGKFIGFLPAYLADEYVRNGSLNALRPERFCYQIQNAITCKSSALEQPAVQLFIESLQMPASEV</sequence>